<evidence type="ECO:0000259" key="1">
    <source>
        <dbReference type="Pfam" id="PF08491"/>
    </source>
</evidence>
<accession>A0ABS4P8C1</accession>
<evidence type="ECO:0000313" key="2">
    <source>
        <dbReference type="EMBL" id="MBP2168178.1"/>
    </source>
</evidence>
<keyword evidence="3" id="KW-1185">Reference proteome</keyword>
<feature type="domain" description="Squalene epoxidase" evidence="1">
    <location>
        <begin position="302"/>
        <end position="365"/>
    </location>
</feature>
<sequence length="455" mass="50387">MNSCRPPITHSQRCAVVIGAGIAGLLATRVLCDHFPHVYLIEQDELPATPQARNGVPQARHVHLLMVRGRRVLDHFFPDLGAELFSRGAIPLDWYADVRWYGPAGWMANGGNGLITCSASRDLLEFALRQRVVADNRVQLISRHKVAGLEVDAQTGQIRAVRVMPRHSHLAAGQTLAADVVIDASGRSSQTARWLNDLGYGQAQKRVVNAFLGYSSRLYRRPTGASSAPWKALIISAQPPDCFRAGGMFAIEHDQWMVVLMGGGGDYPPKDEAGFLNFAHSLRDPGLYQALQDAEPVSPVWHYRRTENRWIHYERQAKWPAGLIVMGDAVCGFNPIYGQGMTVAALSAELLDKTLHSRAGLADITTSFQQQLAALCAWPWTMATGADLLYPTTEGGENAWHARLAQHYLNQVLIMATKYPDIYQRFVRVMNMVDPPSVLFAPSVAARMAIGWFRR</sequence>
<dbReference type="InterPro" id="IPR036188">
    <property type="entry name" value="FAD/NAD-bd_sf"/>
</dbReference>
<dbReference type="PANTHER" id="PTHR43422">
    <property type="entry name" value="THIAMINE THIAZOLE SYNTHASE"/>
    <property type="match status" value="1"/>
</dbReference>
<name>A0ABS4P8C1_9GAMM</name>
<dbReference type="PANTHER" id="PTHR43422:SF3">
    <property type="entry name" value="THIAMINE THIAZOLE SYNTHASE"/>
    <property type="match status" value="1"/>
</dbReference>
<dbReference type="Proteomes" id="UP001195624">
    <property type="component" value="Unassembled WGS sequence"/>
</dbReference>
<proteinExistence type="predicted"/>
<dbReference type="EMBL" id="JAGGMQ010000001">
    <property type="protein sequence ID" value="MBP2168178.1"/>
    <property type="molecule type" value="Genomic_DNA"/>
</dbReference>
<dbReference type="InterPro" id="IPR013698">
    <property type="entry name" value="Squalene_epoxidase"/>
</dbReference>
<reference evidence="2 3" key="1">
    <citation type="submission" date="2021-03" db="EMBL/GenBank/DDBJ databases">
        <authorList>
            <person name="D'Agostino P."/>
            <person name="Huntemann M."/>
            <person name="Clum A."/>
            <person name="Spunde A."/>
            <person name="Palaniappan K."/>
            <person name="Ritter S."/>
            <person name="Mikhailova N."/>
            <person name="Chen I.-M."/>
            <person name="Stamatis D."/>
            <person name="Reddy T."/>
            <person name="O'Malley R."/>
            <person name="Daum C."/>
            <person name="Shapiro N."/>
            <person name="Ivanova N."/>
            <person name="Kyrpides N."/>
            <person name="Woyke T."/>
        </authorList>
    </citation>
    <scope>NUCLEOTIDE SEQUENCE [LARGE SCALE GENOMIC DNA]</scope>
    <source>
        <strain evidence="2 3">WS4403</strain>
    </source>
</reference>
<gene>
    <name evidence="2" type="ORF">J2125_001370</name>
</gene>
<dbReference type="Gene3D" id="3.50.50.60">
    <property type="entry name" value="FAD/NAD(P)-binding domain"/>
    <property type="match status" value="1"/>
</dbReference>
<organism evidence="2 3">
    <name type="scientific">Winslowiella toletana</name>
    <dbReference type="NCBI Taxonomy" id="92490"/>
    <lineage>
        <taxon>Bacteria</taxon>
        <taxon>Pseudomonadati</taxon>
        <taxon>Pseudomonadota</taxon>
        <taxon>Gammaproteobacteria</taxon>
        <taxon>Enterobacterales</taxon>
        <taxon>Erwiniaceae</taxon>
        <taxon>Winslowiella</taxon>
    </lineage>
</organism>
<dbReference type="RefSeq" id="WP_017803502.1">
    <property type="nucleotide sequence ID" value="NZ_JAGGMQ010000001.1"/>
</dbReference>
<evidence type="ECO:0000313" key="3">
    <source>
        <dbReference type="Proteomes" id="UP001195624"/>
    </source>
</evidence>
<dbReference type="Pfam" id="PF08491">
    <property type="entry name" value="SE"/>
    <property type="match status" value="1"/>
</dbReference>
<comment type="caution">
    <text evidence="2">The sequence shown here is derived from an EMBL/GenBank/DDBJ whole genome shotgun (WGS) entry which is preliminary data.</text>
</comment>
<protein>
    <submittedName>
        <fullName evidence="2">Flavin-dependent dehydrogenase</fullName>
    </submittedName>
</protein>
<reference evidence="3" key="2">
    <citation type="submission" date="2023-07" db="EMBL/GenBank/DDBJ databases">
        <title>Genome mining of underrepresented organisms for secondary metabolites.</title>
        <authorList>
            <person name="D'Agostino P.M."/>
        </authorList>
    </citation>
    <scope>NUCLEOTIDE SEQUENCE [LARGE SCALE GENOMIC DNA]</scope>
    <source>
        <strain evidence="3">WS4403</strain>
    </source>
</reference>
<dbReference type="SUPFAM" id="SSF51905">
    <property type="entry name" value="FAD/NAD(P)-binding domain"/>
    <property type="match status" value="1"/>
</dbReference>